<dbReference type="RefSeq" id="WP_342595429.1">
    <property type="nucleotide sequence ID" value="NZ_CP151919.1"/>
</dbReference>
<dbReference type="Proteomes" id="UP001453229">
    <property type="component" value="Chromosome"/>
</dbReference>
<dbReference type="PANTHER" id="PTHR30069">
    <property type="entry name" value="TONB-DEPENDENT OUTER MEMBRANE RECEPTOR"/>
    <property type="match status" value="1"/>
</dbReference>
<dbReference type="NCBIfam" id="TIGR01786">
    <property type="entry name" value="TonB-hemlactrns"/>
    <property type="match status" value="1"/>
</dbReference>
<feature type="domain" description="TonB-dependent receptor plug" evidence="15">
    <location>
        <begin position="80"/>
        <end position="176"/>
    </location>
</feature>
<dbReference type="InterPro" id="IPR000531">
    <property type="entry name" value="Beta-barrel_TonB"/>
</dbReference>
<evidence type="ECO:0000256" key="9">
    <source>
        <dbReference type="ARBA" id="ARBA00023170"/>
    </source>
</evidence>
<evidence type="ECO:0000256" key="12">
    <source>
        <dbReference type="RuleBase" id="RU003357"/>
    </source>
</evidence>
<comment type="subcellular location">
    <subcellularLocation>
        <location evidence="1 11">Cell outer membrane</location>
        <topology evidence="1 11">Multi-pass membrane protein</topology>
    </subcellularLocation>
</comment>
<keyword evidence="5 11" id="KW-0812">Transmembrane</keyword>
<keyword evidence="6" id="KW-0732">Signal</keyword>
<protein>
    <submittedName>
        <fullName evidence="16">TonB-dependent hemoglobin/transferrin/lactoferrin family receptor</fullName>
    </submittedName>
</protein>
<dbReference type="PROSITE" id="PS52016">
    <property type="entry name" value="TONB_DEPENDENT_REC_3"/>
    <property type="match status" value="1"/>
</dbReference>
<dbReference type="InterPro" id="IPR039426">
    <property type="entry name" value="TonB-dep_rcpt-like"/>
</dbReference>
<evidence type="ECO:0000256" key="5">
    <source>
        <dbReference type="ARBA" id="ARBA00022692"/>
    </source>
</evidence>
<dbReference type="EMBL" id="CP151919">
    <property type="protein sequence ID" value="XAD54890.1"/>
    <property type="molecule type" value="Genomic_DNA"/>
</dbReference>
<keyword evidence="3 11" id="KW-0813">Transport</keyword>
<evidence type="ECO:0000256" key="10">
    <source>
        <dbReference type="ARBA" id="ARBA00023237"/>
    </source>
</evidence>
<evidence type="ECO:0000259" key="14">
    <source>
        <dbReference type="Pfam" id="PF00593"/>
    </source>
</evidence>
<feature type="compositionally biased region" description="Basic and acidic residues" evidence="13">
    <location>
        <begin position="240"/>
        <end position="263"/>
    </location>
</feature>
<sequence length="742" mass="81834">MNASKRHGTSLPDTRHNGHPSRPHSRALAITSCLIAGLMLPTATLLAAEAKTEKRDTLSDIRVTSIRERAIQRTTAEEGATAEVEAVELKDQIAYSPADLFRYEPGILTTNNGRFGLAGFNVRGNDDNRVSIQLDGLEMPESYEPTSSYLNAGRLSVDLASLSGASVVKGGDARHGSGFATVNLRLQSPEDFLSPSGDDSYASVMGGYRSDNDGLFENITLAGRRGSLESLLVATNRNADATKNHVGDGKSDDTRGTARREPDPGDVDNYDVLWKLQKVSDNSRIGLIAQKYRISSKLHLFSEEGRRYDDYHSDDNITRLRLGIYQDLAADTPLFDDLHWQLDWQRSETVNQSDMIYAGYNRQVEREYDQTTWQLKSDLSKEFTFGVPQQVAYGAVIKRDGYDSLSQDRNLDAGTVAKSRFSPRGDATRFGVYLQDRLALADGRVSLTPAIRYDSYRYDLDDDALVSQDYDGARGDAFTGQLGGTFDLTPAVQLFGKTGWGFRAPSYDELYYDYNGGRGYRIVANPDLKDERSRFVEAGVRTQSHLGSAELTGFYTDYRDFIESGVSASIDPSNYPYGEFTTENVDRALIRGVEFRGQLDLAEAFGAIDGLYGRIAAAYIEGKNLKDGSALETIPPVQAVVGLGYQAPSQRWGGELTGTFVNHVSDHDADGASFAPAAYQLYDMTAHVALGQHLTLRGGIFNLADKKYWVWDDVRGLNIQGDGLDRYTQPGRNFGVSAQYVF</sequence>
<proteinExistence type="inferred from homology"/>
<dbReference type="PANTHER" id="PTHR30069:SF29">
    <property type="entry name" value="HEMOGLOBIN AND HEMOGLOBIN-HAPTOGLOBIN-BINDING PROTEIN 1-RELATED"/>
    <property type="match status" value="1"/>
</dbReference>
<dbReference type="InterPro" id="IPR036942">
    <property type="entry name" value="Beta-barrel_TonB_sf"/>
</dbReference>
<gene>
    <name evidence="16" type="ORF">AAGT95_02640</name>
</gene>
<dbReference type="SUPFAM" id="SSF56935">
    <property type="entry name" value="Porins"/>
    <property type="match status" value="1"/>
</dbReference>
<keyword evidence="17" id="KW-1185">Reference proteome</keyword>
<organism evidence="16 17">
    <name type="scientific">Salinicola lusitanus</name>
    <dbReference type="NCBI Taxonomy" id="1949085"/>
    <lineage>
        <taxon>Bacteria</taxon>
        <taxon>Pseudomonadati</taxon>
        <taxon>Pseudomonadota</taxon>
        <taxon>Gammaproteobacteria</taxon>
        <taxon>Oceanospirillales</taxon>
        <taxon>Halomonadaceae</taxon>
        <taxon>Salinicola</taxon>
    </lineage>
</organism>
<feature type="region of interest" description="Disordered" evidence="13">
    <location>
        <begin position="239"/>
        <end position="264"/>
    </location>
</feature>
<evidence type="ECO:0000256" key="7">
    <source>
        <dbReference type="ARBA" id="ARBA00023077"/>
    </source>
</evidence>
<dbReference type="CDD" id="cd01347">
    <property type="entry name" value="ligand_gated_channel"/>
    <property type="match status" value="1"/>
</dbReference>
<comment type="similarity">
    <text evidence="2">Belongs to the TonB-dependent receptor family. Hemoglobin/haptoglobin binding protein subfamily.</text>
</comment>
<evidence type="ECO:0000313" key="17">
    <source>
        <dbReference type="Proteomes" id="UP001453229"/>
    </source>
</evidence>
<evidence type="ECO:0000256" key="6">
    <source>
        <dbReference type="ARBA" id="ARBA00022729"/>
    </source>
</evidence>
<accession>A0ABZ3CUU8</accession>
<evidence type="ECO:0000256" key="11">
    <source>
        <dbReference type="PROSITE-ProRule" id="PRU01360"/>
    </source>
</evidence>
<evidence type="ECO:0000256" key="3">
    <source>
        <dbReference type="ARBA" id="ARBA00022448"/>
    </source>
</evidence>
<keyword evidence="9 16" id="KW-0675">Receptor</keyword>
<dbReference type="Gene3D" id="2.170.130.10">
    <property type="entry name" value="TonB-dependent receptor, plug domain"/>
    <property type="match status" value="1"/>
</dbReference>
<keyword evidence="4 11" id="KW-1134">Transmembrane beta strand</keyword>
<evidence type="ECO:0000256" key="8">
    <source>
        <dbReference type="ARBA" id="ARBA00023136"/>
    </source>
</evidence>
<keyword evidence="7 12" id="KW-0798">TonB box</keyword>
<dbReference type="InterPro" id="IPR010949">
    <property type="entry name" value="TonB_Hb/transfer/lactofer_rcpt"/>
</dbReference>
<keyword evidence="10 11" id="KW-0998">Cell outer membrane</keyword>
<dbReference type="Pfam" id="PF07715">
    <property type="entry name" value="Plug"/>
    <property type="match status" value="1"/>
</dbReference>
<keyword evidence="8 11" id="KW-0472">Membrane</keyword>
<evidence type="ECO:0000259" key="15">
    <source>
        <dbReference type="Pfam" id="PF07715"/>
    </source>
</evidence>
<evidence type="ECO:0000256" key="2">
    <source>
        <dbReference type="ARBA" id="ARBA00008143"/>
    </source>
</evidence>
<evidence type="ECO:0000256" key="13">
    <source>
        <dbReference type="SAM" id="MobiDB-lite"/>
    </source>
</evidence>
<evidence type="ECO:0000256" key="1">
    <source>
        <dbReference type="ARBA" id="ARBA00004571"/>
    </source>
</evidence>
<reference evidence="16 17" key="1">
    <citation type="submission" date="2024-04" db="EMBL/GenBank/DDBJ databases">
        <title>Salinicola lusitanus LLJ914,a marine bacterium isolated from the Okinawa Trough.</title>
        <authorList>
            <person name="Li J."/>
        </authorList>
    </citation>
    <scope>NUCLEOTIDE SEQUENCE [LARGE SCALE GENOMIC DNA]</scope>
    <source>
        <strain evidence="16 17">LLJ914</strain>
    </source>
</reference>
<evidence type="ECO:0000313" key="16">
    <source>
        <dbReference type="EMBL" id="XAD54890.1"/>
    </source>
</evidence>
<dbReference type="Gene3D" id="2.40.170.20">
    <property type="entry name" value="TonB-dependent receptor, beta-barrel domain"/>
    <property type="match status" value="1"/>
</dbReference>
<feature type="region of interest" description="Disordered" evidence="13">
    <location>
        <begin position="1"/>
        <end position="24"/>
    </location>
</feature>
<dbReference type="InterPro" id="IPR012910">
    <property type="entry name" value="Plug_dom"/>
</dbReference>
<name>A0ABZ3CUU8_9GAMM</name>
<evidence type="ECO:0000256" key="4">
    <source>
        <dbReference type="ARBA" id="ARBA00022452"/>
    </source>
</evidence>
<dbReference type="Pfam" id="PF00593">
    <property type="entry name" value="TonB_dep_Rec_b-barrel"/>
    <property type="match status" value="1"/>
</dbReference>
<feature type="domain" description="TonB-dependent receptor-like beta-barrel" evidence="14">
    <location>
        <begin position="265"/>
        <end position="703"/>
    </location>
</feature>
<dbReference type="InterPro" id="IPR037066">
    <property type="entry name" value="Plug_dom_sf"/>
</dbReference>